<evidence type="ECO:0000256" key="6">
    <source>
        <dbReference type="ARBA" id="ARBA00023136"/>
    </source>
</evidence>
<keyword evidence="5 7" id="KW-1133">Transmembrane helix</keyword>
<dbReference type="RefSeq" id="WP_006905594.1">
    <property type="nucleotide sequence ID" value="NZ_GG665866.1"/>
</dbReference>
<comment type="caution">
    <text evidence="10">The sequence shown here is derived from an EMBL/GenBank/DDBJ whole genome shotgun (WGS) entry which is preliminary data.</text>
</comment>
<evidence type="ECO:0000313" key="10">
    <source>
        <dbReference type="EMBL" id="EEP29206.1"/>
    </source>
</evidence>
<feature type="transmembrane region" description="Helical" evidence="7">
    <location>
        <begin position="72"/>
        <end position="90"/>
    </location>
</feature>
<dbReference type="EMBL" id="ACIP02000001">
    <property type="protein sequence ID" value="EEP29206.1"/>
    <property type="molecule type" value="Genomic_DNA"/>
</dbReference>
<gene>
    <name evidence="10" type="ORF">GCWU000342_00560</name>
</gene>
<comment type="subcellular location">
    <subcellularLocation>
        <location evidence="1">Cell membrane</location>
        <topology evidence="1">Multi-pass membrane protein</topology>
    </subcellularLocation>
</comment>
<dbReference type="eggNOG" id="COG0668">
    <property type="taxonomic scope" value="Bacteria"/>
</dbReference>
<dbReference type="SUPFAM" id="SSF82689">
    <property type="entry name" value="Mechanosensitive channel protein MscS (YggB), C-terminal domain"/>
    <property type="match status" value="1"/>
</dbReference>
<dbReference type="STRING" id="626523.GCWU000342_00560"/>
<evidence type="ECO:0000256" key="2">
    <source>
        <dbReference type="ARBA" id="ARBA00008017"/>
    </source>
</evidence>
<evidence type="ECO:0000256" key="5">
    <source>
        <dbReference type="ARBA" id="ARBA00022989"/>
    </source>
</evidence>
<dbReference type="SUPFAM" id="SSF50182">
    <property type="entry name" value="Sm-like ribonucleoproteins"/>
    <property type="match status" value="1"/>
</dbReference>
<evidence type="ECO:0000256" key="3">
    <source>
        <dbReference type="ARBA" id="ARBA00022475"/>
    </source>
</evidence>
<dbReference type="InterPro" id="IPR049278">
    <property type="entry name" value="MS_channel_C"/>
</dbReference>
<evidence type="ECO:0000313" key="11">
    <source>
        <dbReference type="Proteomes" id="UP000003494"/>
    </source>
</evidence>
<keyword evidence="6 7" id="KW-0472">Membrane</keyword>
<feature type="transmembrane region" description="Helical" evidence="7">
    <location>
        <begin position="27"/>
        <end position="52"/>
    </location>
</feature>
<name>C4G9A9_9FIRM</name>
<dbReference type="InterPro" id="IPR045275">
    <property type="entry name" value="MscS_archaea/bacteria_type"/>
</dbReference>
<evidence type="ECO:0000259" key="8">
    <source>
        <dbReference type="Pfam" id="PF00924"/>
    </source>
</evidence>
<feature type="domain" description="Mechanosensitive ion channel MscS" evidence="8">
    <location>
        <begin position="114"/>
        <end position="182"/>
    </location>
</feature>
<organism evidence="10 11">
    <name type="scientific">Shuttleworthella satelles DSM 14600</name>
    <dbReference type="NCBI Taxonomy" id="626523"/>
    <lineage>
        <taxon>Bacteria</taxon>
        <taxon>Bacillati</taxon>
        <taxon>Bacillota</taxon>
        <taxon>Clostridia</taxon>
        <taxon>Lachnospirales</taxon>
        <taxon>Lachnospiraceae</taxon>
        <taxon>Shuttleworthella</taxon>
    </lineage>
</organism>
<dbReference type="InterPro" id="IPR023408">
    <property type="entry name" value="MscS_beta-dom_sf"/>
</dbReference>
<feature type="transmembrane region" description="Helical" evidence="7">
    <location>
        <begin position="96"/>
        <end position="127"/>
    </location>
</feature>
<dbReference type="InterPro" id="IPR010920">
    <property type="entry name" value="LSM_dom_sf"/>
</dbReference>
<dbReference type="InterPro" id="IPR006685">
    <property type="entry name" value="MscS_channel_2nd"/>
</dbReference>
<dbReference type="Gene3D" id="2.30.30.60">
    <property type="match status" value="1"/>
</dbReference>
<dbReference type="SUPFAM" id="SSF82861">
    <property type="entry name" value="Mechanosensitive channel protein MscS (YggB), transmembrane region"/>
    <property type="match status" value="1"/>
</dbReference>
<evidence type="ECO:0000256" key="7">
    <source>
        <dbReference type="SAM" id="Phobius"/>
    </source>
</evidence>
<dbReference type="InterPro" id="IPR011066">
    <property type="entry name" value="MscS_channel_C_sf"/>
</dbReference>
<dbReference type="InterPro" id="IPR006686">
    <property type="entry name" value="MscS_channel_CS"/>
</dbReference>
<dbReference type="Gene3D" id="3.30.70.100">
    <property type="match status" value="1"/>
</dbReference>
<dbReference type="Pfam" id="PF00924">
    <property type="entry name" value="MS_channel_2nd"/>
    <property type="match status" value="1"/>
</dbReference>
<comment type="similarity">
    <text evidence="2">Belongs to the MscS (TC 1.A.23) family.</text>
</comment>
<keyword evidence="4 7" id="KW-0812">Transmembrane</keyword>
<protein>
    <submittedName>
        <fullName evidence="10">Transporter, small conductance mechanosensitive ion channel MscS family protein</fullName>
    </submittedName>
</protein>
<dbReference type="Gene3D" id="1.10.287.1260">
    <property type="match status" value="1"/>
</dbReference>
<dbReference type="PANTHER" id="PTHR30221:SF1">
    <property type="entry name" value="SMALL-CONDUCTANCE MECHANOSENSITIVE CHANNEL"/>
    <property type="match status" value="1"/>
</dbReference>
<dbReference type="GO" id="GO:0005886">
    <property type="term" value="C:plasma membrane"/>
    <property type="evidence" value="ECO:0007669"/>
    <property type="project" value="UniProtKB-SubCell"/>
</dbReference>
<evidence type="ECO:0000259" key="9">
    <source>
        <dbReference type="Pfam" id="PF21082"/>
    </source>
</evidence>
<evidence type="ECO:0000256" key="1">
    <source>
        <dbReference type="ARBA" id="ARBA00004651"/>
    </source>
</evidence>
<feature type="domain" description="Mechanosensitive ion channel MscS C-terminal" evidence="9">
    <location>
        <begin position="188"/>
        <end position="270"/>
    </location>
</feature>
<keyword evidence="3" id="KW-1003">Cell membrane</keyword>
<sequence>MNISELFAGNVSPQKWISGQIPGILTFFWSVVIALIVWGLGVKLSGLIRSLIRKTMKRQNIDTGAIQFIDSLLKWLVYLGLALVVLRVFGVQTASAAAAIASLGVTAGLALQGSLSNFAGGVLILLLHPFRVGDYIIEDTHANEGTVIEITVFYTKLKSFDNKIIVIPNGTLANTSLTNVTHADKRMINLVVGISYEDDIKRAKDLLMRLIKEEPRALDTEPYRVFVSELSDSSVKLGARFWVPTDEYWNVHWAMLEKIKLTFDAEGIRIPFRQMDIHMDRT</sequence>
<dbReference type="Proteomes" id="UP000003494">
    <property type="component" value="Unassembled WGS sequence"/>
</dbReference>
<evidence type="ECO:0000256" key="4">
    <source>
        <dbReference type="ARBA" id="ARBA00022692"/>
    </source>
</evidence>
<keyword evidence="11" id="KW-1185">Reference proteome</keyword>
<proteinExistence type="inferred from homology"/>
<dbReference type="Pfam" id="PF21082">
    <property type="entry name" value="MS_channel_3rd"/>
    <property type="match status" value="1"/>
</dbReference>
<dbReference type="PANTHER" id="PTHR30221">
    <property type="entry name" value="SMALL-CONDUCTANCE MECHANOSENSITIVE CHANNEL"/>
    <property type="match status" value="1"/>
</dbReference>
<dbReference type="HOGENOM" id="CLU_037945_1_1_9"/>
<dbReference type="AlphaFoldDB" id="C4G9A9"/>
<dbReference type="InterPro" id="IPR011014">
    <property type="entry name" value="MscS_channel_TM-2"/>
</dbReference>
<accession>C4G9A9</accession>
<dbReference type="PROSITE" id="PS01246">
    <property type="entry name" value="UPF0003"/>
    <property type="match status" value="1"/>
</dbReference>
<reference evidence="10" key="1">
    <citation type="submission" date="2009-04" db="EMBL/GenBank/DDBJ databases">
        <authorList>
            <person name="Weinstock G."/>
            <person name="Sodergren E."/>
            <person name="Clifton S."/>
            <person name="Fulton L."/>
            <person name="Fulton B."/>
            <person name="Courtney L."/>
            <person name="Fronick C."/>
            <person name="Harrison M."/>
            <person name="Strong C."/>
            <person name="Farmer C."/>
            <person name="Delahaunty K."/>
            <person name="Markovic C."/>
            <person name="Hall O."/>
            <person name="Minx P."/>
            <person name="Tomlinson C."/>
            <person name="Mitreva M."/>
            <person name="Nelson J."/>
            <person name="Hou S."/>
            <person name="Wollam A."/>
            <person name="Pepin K.H."/>
            <person name="Johnson M."/>
            <person name="Bhonagiri V."/>
            <person name="Nash W.E."/>
            <person name="Warren W."/>
            <person name="Chinwalla A."/>
            <person name="Mardis E.R."/>
            <person name="Wilson R.K."/>
        </authorList>
    </citation>
    <scope>NUCLEOTIDE SEQUENCE [LARGE SCALE GENOMIC DNA]</scope>
    <source>
        <strain evidence="10">DSM 14600</strain>
    </source>
</reference>
<dbReference type="GO" id="GO:0008381">
    <property type="term" value="F:mechanosensitive monoatomic ion channel activity"/>
    <property type="evidence" value="ECO:0007669"/>
    <property type="project" value="InterPro"/>
</dbReference>